<dbReference type="AlphaFoldDB" id="A0A0K9YTJ7"/>
<dbReference type="PANTHER" id="PTHR43877:SF8">
    <property type="entry name" value="N-ACETYLGLUTAMATE SYNTHASE-RELATED"/>
    <property type="match status" value="1"/>
</dbReference>
<dbReference type="SUPFAM" id="SSF55729">
    <property type="entry name" value="Acyl-CoA N-acyltransferases (Nat)"/>
    <property type="match status" value="1"/>
</dbReference>
<dbReference type="CDD" id="cd04301">
    <property type="entry name" value="NAT_SF"/>
    <property type="match status" value="1"/>
</dbReference>
<evidence type="ECO:0000256" key="2">
    <source>
        <dbReference type="ARBA" id="ARBA00023315"/>
    </source>
</evidence>
<dbReference type="Proteomes" id="UP000036834">
    <property type="component" value="Unassembled WGS sequence"/>
</dbReference>
<dbReference type="PROSITE" id="PS51186">
    <property type="entry name" value="GNAT"/>
    <property type="match status" value="1"/>
</dbReference>
<proteinExistence type="predicted"/>
<evidence type="ECO:0000256" key="1">
    <source>
        <dbReference type="ARBA" id="ARBA00022679"/>
    </source>
</evidence>
<name>A0A0K9YTJ7_9BACL</name>
<evidence type="ECO:0000259" key="3">
    <source>
        <dbReference type="PROSITE" id="PS51186"/>
    </source>
</evidence>
<dbReference type="InterPro" id="IPR050832">
    <property type="entry name" value="Bact_Acetyltransf"/>
</dbReference>
<evidence type="ECO:0000313" key="5">
    <source>
        <dbReference type="Proteomes" id="UP000036834"/>
    </source>
</evidence>
<accession>A0A0K9YTJ7</accession>
<keyword evidence="2" id="KW-0012">Acyltransferase</keyword>
<evidence type="ECO:0000313" key="4">
    <source>
        <dbReference type="EMBL" id="KNB72039.1"/>
    </source>
</evidence>
<feature type="domain" description="N-acetyltransferase" evidence="3">
    <location>
        <begin position="6"/>
        <end position="176"/>
    </location>
</feature>
<sequence length="180" mass="20641">MLYRTLQLPDFSPTLLGSFHRYQETTRVWYEKDGQYLQKEDHFIDEWDDHKKEQVISSLRACVASGGVVVGAYVEDACIGFVNVEGARFGSKQQYVEMPYIHVSNDWRGAGLGRKLFAHCCEQARQLGATKLYIAAHPSVETQHFYRSIGCTYAKEINEEILAKEPLDIQMEFLLSENHS</sequence>
<dbReference type="Gene3D" id="3.40.630.30">
    <property type="match status" value="1"/>
</dbReference>
<dbReference type="GO" id="GO:0016747">
    <property type="term" value="F:acyltransferase activity, transferring groups other than amino-acyl groups"/>
    <property type="evidence" value="ECO:0007669"/>
    <property type="project" value="InterPro"/>
</dbReference>
<dbReference type="PANTHER" id="PTHR43877">
    <property type="entry name" value="AMINOALKYLPHOSPHONATE N-ACETYLTRANSFERASE-RELATED-RELATED"/>
    <property type="match status" value="1"/>
</dbReference>
<dbReference type="InterPro" id="IPR000182">
    <property type="entry name" value="GNAT_dom"/>
</dbReference>
<gene>
    <name evidence="4" type="ORF">ADS79_19055</name>
</gene>
<organism evidence="4 5">
    <name type="scientific">Brevibacillus reuszeri</name>
    <dbReference type="NCBI Taxonomy" id="54915"/>
    <lineage>
        <taxon>Bacteria</taxon>
        <taxon>Bacillati</taxon>
        <taxon>Bacillota</taxon>
        <taxon>Bacilli</taxon>
        <taxon>Bacillales</taxon>
        <taxon>Paenibacillaceae</taxon>
        <taxon>Brevibacillus</taxon>
    </lineage>
</organism>
<dbReference type="InterPro" id="IPR016181">
    <property type="entry name" value="Acyl_CoA_acyltransferase"/>
</dbReference>
<dbReference type="Pfam" id="PF00583">
    <property type="entry name" value="Acetyltransf_1"/>
    <property type="match status" value="1"/>
</dbReference>
<reference evidence="5" key="1">
    <citation type="submission" date="2015-07" db="EMBL/GenBank/DDBJ databases">
        <title>Genome sequencing project for genomic taxonomy and phylogenomics of Bacillus-like bacteria.</title>
        <authorList>
            <person name="Liu B."/>
            <person name="Wang J."/>
            <person name="Zhu Y."/>
            <person name="Liu G."/>
            <person name="Chen Q."/>
            <person name="Chen Z."/>
            <person name="Lan J."/>
            <person name="Che J."/>
            <person name="Ge C."/>
            <person name="Shi H."/>
            <person name="Pan Z."/>
            <person name="Liu X."/>
        </authorList>
    </citation>
    <scope>NUCLEOTIDE SEQUENCE [LARGE SCALE GENOMIC DNA]</scope>
    <source>
        <strain evidence="5">DSM 9887</strain>
    </source>
</reference>
<keyword evidence="1" id="KW-0808">Transferase</keyword>
<dbReference type="PATRIC" id="fig|54915.3.peg.2912"/>
<protein>
    <recommendedName>
        <fullName evidence="3">N-acetyltransferase domain-containing protein</fullName>
    </recommendedName>
</protein>
<comment type="caution">
    <text evidence="4">The sequence shown here is derived from an EMBL/GenBank/DDBJ whole genome shotgun (WGS) entry which is preliminary data.</text>
</comment>
<dbReference type="EMBL" id="LGIQ01000009">
    <property type="protein sequence ID" value="KNB72039.1"/>
    <property type="molecule type" value="Genomic_DNA"/>
</dbReference>
<dbReference type="STRING" id="54915.ADS79_19055"/>